<dbReference type="eggNOG" id="KOG1339">
    <property type="taxonomic scope" value="Eukaryota"/>
</dbReference>
<dbReference type="Proteomes" id="UP000095282">
    <property type="component" value="Unplaced"/>
</dbReference>
<dbReference type="GO" id="GO:0004190">
    <property type="term" value="F:aspartic-type endopeptidase activity"/>
    <property type="evidence" value="ECO:0007669"/>
    <property type="project" value="InterPro"/>
</dbReference>
<dbReference type="AlphaFoldDB" id="A0A1I7TJ51"/>
<dbReference type="PROSITE" id="PS51767">
    <property type="entry name" value="PEPTIDASE_A1"/>
    <property type="match status" value="1"/>
</dbReference>
<name>A0A1I7TJ51_9PELO</name>
<feature type="chain" id="PRO_5009307695" evidence="4">
    <location>
        <begin position="17"/>
        <end position="366"/>
    </location>
</feature>
<evidence type="ECO:0000313" key="6">
    <source>
        <dbReference type="Proteomes" id="UP000095282"/>
    </source>
</evidence>
<evidence type="ECO:0000256" key="2">
    <source>
        <dbReference type="PIRSR" id="PIRSR601461-1"/>
    </source>
</evidence>
<evidence type="ECO:0000259" key="5">
    <source>
        <dbReference type="PROSITE" id="PS51767"/>
    </source>
</evidence>
<dbReference type="Pfam" id="PF00026">
    <property type="entry name" value="Asp"/>
    <property type="match status" value="1"/>
</dbReference>
<dbReference type="GO" id="GO:0006508">
    <property type="term" value="P:proteolysis"/>
    <property type="evidence" value="ECO:0007669"/>
    <property type="project" value="InterPro"/>
</dbReference>
<evidence type="ECO:0000256" key="4">
    <source>
        <dbReference type="SAM" id="SignalP"/>
    </source>
</evidence>
<keyword evidence="3" id="KW-1015">Disulfide bond</keyword>
<feature type="disulfide bond" evidence="3">
    <location>
        <begin position="75"/>
        <end position="81"/>
    </location>
</feature>
<feature type="active site" evidence="2">
    <location>
        <position position="62"/>
    </location>
</feature>
<comment type="similarity">
    <text evidence="1">Belongs to the peptidase A1 family.</text>
</comment>
<dbReference type="InterPro" id="IPR021109">
    <property type="entry name" value="Peptidase_aspartic_dom_sf"/>
</dbReference>
<dbReference type="Gene3D" id="2.40.70.10">
    <property type="entry name" value="Acid Proteases"/>
    <property type="match status" value="2"/>
</dbReference>
<accession>A0A1I7TJ51</accession>
<dbReference type="InterPro" id="IPR001461">
    <property type="entry name" value="Aspartic_peptidase_A1"/>
</dbReference>
<dbReference type="WBParaSite" id="Csp11.Scaffold626.g6438.t1">
    <property type="protein sequence ID" value="Csp11.Scaffold626.g6438.t1"/>
    <property type="gene ID" value="Csp11.Scaffold626.g6438"/>
</dbReference>
<dbReference type="PRINTS" id="PR00792">
    <property type="entry name" value="PEPSIN"/>
</dbReference>
<feature type="signal peptide" evidence="4">
    <location>
        <begin position="1"/>
        <end position="16"/>
    </location>
</feature>
<proteinExistence type="inferred from homology"/>
<dbReference type="GO" id="GO:0005764">
    <property type="term" value="C:lysosome"/>
    <property type="evidence" value="ECO:0007669"/>
    <property type="project" value="TreeGrafter"/>
</dbReference>
<dbReference type="PANTHER" id="PTHR47966:SF71">
    <property type="entry name" value="PEPTIDASE A1 DOMAIN-CONTAINING PROTEIN"/>
    <property type="match status" value="1"/>
</dbReference>
<dbReference type="InterPro" id="IPR034164">
    <property type="entry name" value="Pepsin-like_dom"/>
</dbReference>
<sequence>MMKVILFLAFVATSSAFVLPFEVRPAVTNITHGGQTLEQTGFYFVANLTMGTPGQLFTVVIDTKTSDILVPDISCKSGVNCYNKRRFNQNASSSYYAYGQTYTVKNNLGSFTGFVGKDTAVIGDRPTDLITIPAVKFLQVTDIGVGIEGAAADGVFGLGFTAGSQIGGNSPFVQGVNFGDISNTFFSIWLEHFNQTDDLGTHGVIYYGGFDPVHCAPNPQYVPLSSAYSYQITIATFKTAGKSATNNNNKYIQALLDTTSAQFAFPQSYLSQILDSIGINSNTVNVYPPIVPCNAKITITLGFVSGGSITITERDLVVSFFGTCRLQVVPSSNGQVILGIPLYRGRCTYFDPILQRIGFTPALLQD</sequence>
<dbReference type="InterPro" id="IPR033121">
    <property type="entry name" value="PEPTIDASE_A1"/>
</dbReference>
<evidence type="ECO:0000313" key="7">
    <source>
        <dbReference type="WBParaSite" id="Csp11.Scaffold626.g6438.t1"/>
    </source>
</evidence>
<dbReference type="STRING" id="1561998.A0A1I7TJ51"/>
<feature type="active site" evidence="2">
    <location>
        <position position="257"/>
    </location>
</feature>
<organism evidence="6 7">
    <name type="scientific">Caenorhabditis tropicalis</name>
    <dbReference type="NCBI Taxonomy" id="1561998"/>
    <lineage>
        <taxon>Eukaryota</taxon>
        <taxon>Metazoa</taxon>
        <taxon>Ecdysozoa</taxon>
        <taxon>Nematoda</taxon>
        <taxon>Chromadorea</taxon>
        <taxon>Rhabditida</taxon>
        <taxon>Rhabditina</taxon>
        <taxon>Rhabditomorpha</taxon>
        <taxon>Rhabditoidea</taxon>
        <taxon>Rhabditidae</taxon>
        <taxon>Peloderinae</taxon>
        <taxon>Caenorhabditis</taxon>
    </lineage>
</organism>
<protein>
    <submittedName>
        <fullName evidence="7">Peptidase A1 domain-containing protein</fullName>
    </submittedName>
</protein>
<keyword evidence="6" id="KW-1185">Reference proteome</keyword>
<dbReference type="SUPFAM" id="SSF50630">
    <property type="entry name" value="Acid proteases"/>
    <property type="match status" value="1"/>
</dbReference>
<reference evidence="7" key="1">
    <citation type="submission" date="2016-11" db="UniProtKB">
        <authorList>
            <consortium name="WormBaseParasite"/>
        </authorList>
    </citation>
    <scope>IDENTIFICATION</scope>
</reference>
<evidence type="ECO:0000256" key="1">
    <source>
        <dbReference type="ARBA" id="ARBA00007447"/>
    </source>
</evidence>
<feature type="domain" description="Peptidase A1" evidence="5">
    <location>
        <begin position="44"/>
        <end position="360"/>
    </location>
</feature>
<dbReference type="CDD" id="cd05471">
    <property type="entry name" value="pepsin_like"/>
    <property type="match status" value="1"/>
</dbReference>
<dbReference type="PANTHER" id="PTHR47966">
    <property type="entry name" value="BETA-SITE APP-CLEAVING ENZYME, ISOFORM A-RELATED"/>
    <property type="match status" value="1"/>
</dbReference>
<keyword evidence="4" id="KW-0732">Signal</keyword>
<evidence type="ECO:0000256" key="3">
    <source>
        <dbReference type="PIRSR" id="PIRSR601461-2"/>
    </source>
</evidence>